<dbReference type="GeneID" id="9098697"/>
<evidence type="ECO:0000256" key="1">
    <source>
        <dbReference type="SAM" id="MobiDB-lite"/>
    </source>
</evidence>
<feature type="region of interest" description="Disordered" evidence="1">
    <location>
        <begin position="1"/>
        <end position="25"/>
    </location>
</feature>
<dbReference type="RefSeq" id="XP_002795479.2">
    <property type="nucleotide sequence ID" value="XM_002795433.2"/>
</dbReference>
<name>C1GWR0_PARBA</name>
<dbReference type="VEuPathDB" id="FungiDB:PAAG_02955"/>
<keyword evidence="3" id="KW-1185">Reference proteome</keyword>
<dbReference type="AlphaFoldDB" id="C1GWR0"/>
<organism evidence="2 3">
    <name type="scientific">Paracoccidioides lutzii (strain ATCC MYA-826 / Pb01)</name>
    <name type="common">Paracoccidioides brasiliensis</name>
    <dbReference type="NCBI Taxonomy" id="502779"/>
    <lineage>
        <taxon>Eukaryota</taxon>
        <taxon>Fungi</taxon>
        <taxon>Dikarya</taxon>
        <taxon>Ascomycota</taxon>
        <taxon>Pezizomycotina</taxon>
        <taxon>Eurotiomycetes</taxon>
        <taxon>Eurotiomycetidae</taxon>
        <taxon>Onygenales</taxon>
        <taxon>Ajellomycetaceae</taxon>
        <taxon>Paracoccidioides</taxon>
    </lineage>
</organism>
<accession>C1GWR0</accession>
<feature type="compositionally biased region" description="Polar residues" evidence="1">
    <location>
        <begin position="1"/>
        <end position="24"/>
    </location>
</feature>
<dbReference type="KEGG" id="pbl:PAAG_02955"/>
<dbReference type="Proteomes" id="UP000002059">
    <property type="component" value="Partially assembled WGS sequence"/>
</dbReference>
<proteinExistence type="predicted"/>
<protein>
    <submittedName>
        <fullName evidence="2">Uncharacterized protein</fullName>
    </submittedName>
</protein>
<evidence type="ECO:0000313" key="2">
    <source>
        <dbReference type="EMBL" id="EEH40979.2"/>
    </source>
</evidence>
<sequence>MKQAQTQPSSQSFTPPQAGSSWNMDSPKASKFIITDMGFSSEHLGFNMRCHREDGLEDKTKNNLGMPNYDLRSDTHHGQGSVIKNFAIIVPGDVWMRMRFYVLVQNLQDAPGCETQKPLHHSAAVPASKSPVVLFKWLYSSGGTDATSSSPDFHCVSVPNAQLKSIHYHLRRS</sequence>
<dbReference type="HOGENOM" id="CLU_1548080_0_0_1"/>
<reference evidence="2 3" key="1">
    <citation type="journal article" date="2011" name="PLoS Genet.">
        <title>Comparative genomic analysis of human fungal pathogens causing paracoccidioidomycosis.</title>
        <authorList>
            <person name="Desjardins C.A."/>
            <person name="Champion M.D."/>
            <person name="Holder J.W."/>
            <person name="Muszewska A."/>
            <person name="Goldberg J."/>
            <person name="Bailao A.M."/>
            <person name="Brigido M.M."/>
            <person name="Ferreira M.E."/>
            <person name="Garcia A.M."/>
            <person name="Grynberg M."/>
            <person name="Gujja S."/>
            <person name="Heiman D.I."/>
            <person name="Henn M.R."/>
            <person name="Kodira C.D."/>
            <person name="Leon-Narvaez H."/>
            <person name="Longo L.V."/>
            <person name="Ma L.J."/>
            <person name="Malavazi I."/>
            <person name="Matsuo A.L."/>
            <person name="Morais F.V."/>
            <person name="Pereira M."/>
            <person name="Rodriguez-Brito S."/>
            <person name="Sakthikumar S."/>
            <person name="Salem-Izacc S.M."/>
            <person name="Sykes S.M."/>
            <person name="Teixeira M.M."/>
            <person name="Vallejo M.C."/>
            <person name="Walter M.E."/>
            <person name="Yandava C."/>
            <person name="Young S."/>
            <person name="Zeng Q."/>
            <person name="Zucker J."/>
            <person name="Felipe M.S."/>
            <person name="Goldman G.H."/>
            <person name="Haas B.J."/>
            <person name="McEwen J.G."/>
            <person name="Nino-Vega G."/>
            <person name="Puccia R."/>
            <person name="San-Blas G."/>
            <person name="Soares C.M."/>
            <person name="Birren B.W."/>
            <person name="Cuomo C.A."/>
        </authorList>
    </citation>
    <scope>NUCLEOTIDE SEQUENCE [LARGE SCALE GENOMIC DNA]</scope>
    <source>
        <strain evidence="3">ATCC MYA-826 / Pb01</strain>
    </source>
</reference>
<dbReference type="eggNOG" id="ENOG502RB05">
    <property type="taxonomic scope" value="Eukaryota"/>
</dbReference>
<gene>
    <name evidence="2" type="ORF">PAAG_02955</name>
</gene>
<dbReference type="EMBL" id="KN293997">
    <property type="protein sequence ID" value="EEH40979.2"/>
    <property type="molecule type" value="Genomic_DNA"/>
</dbReference>
<evidence type="ECO:0000313" key="3">
    <source>
        <dbReference type="Proteomes" id="UP000002059"/>
    </source>
</evidence>